<feature type="coiled-coil region" evidence="1">
    <location>
        <begin position="176"/>
        <end position="203"/>
    </location>
</feature>
<comment type="caution">
    <text evidence="3">The sequence shown here is derived from an EMBL/GenBank/DDBJ whole genome shotgun (WGS) entry which is preliminary data.</text>
</comment>
<organism evidence="3 4">
    <name type="scientific">Volvox africanus</name>
    <dbReference type="NCBI Taxonomy" id="51714"/>
    <lineage>
        <taxon>Eukaryota</taxon>
        <taxon>Viridiplantae</taxon>
        <taxon>Chlorophyta</taxon>
        <taxon>core chlorophytes</taxon>
        <taxon>Chlorophyceae</taxon>
        <taxon>CS clade</taxon>
        <taxon>Chlamydomonadales</taxon>
        <taxon>Volvocaceae</taxon>
        <taxon>Volvox</taxon>
    </lineage>
</organism>
<dbReference type="Proteomes" id="UP000747399">
    <property type="component" value="Unassembled WGS sequence"/>
</dbReference>
<sequence>MSRLVHPACAGAPRCSMGSVHIPLTSAAYRGRLLSSAKRQLLCPGLLLSPQHARRISLCAIASSQKVSRSTQVSLLAPLPQWCHRLTGAFVLAPRLMLGGSRNAVAHSIRTSAVPVRAAAAVAVAMVGYGYARSSGAGAGAGETSSRTAVVSRAVTVSSAASAPPADDPFVCSLELSRLSKRLTELEQRNDFLLTRARELMEQDSSLGFVEATYKAAESLDLDASAAEAAIVANALTAVLPTRPSGGASRQAPAPTAVAADVTAAAAAAVAGEVQAGVPLRPSGGASRLAPLEDSSVVRQSSYVAPERAGGASARSGPTAPLPQVPLDSTRVPPPIDMAAWAASELEKAGPTAAAAGPTKESAPGGTSGQIANKPLAAEDLKPSTRRTRRAAAGASSRKQRTYRTIAPPSLPTAPPPRINPSFDVPEDSPSPEEYLTQADGRTGDGRVNPSFAAAEIINAAAKATERTSASAPAAEPTWYNPLSWFTQQDLARNGGRTGTNPSFDSSLALEAVEVEVARGPELAKVVQAAAAAETAAAAELA</sequence>
<feature type="region of interest" description="Disordered" evidence="2">
    <location>
        <begin position="347"/>
        <end position="444"/>
    </location>
</feature>
<evidence type="ECO:0000313" key="4">
    <source>
        <dbReference type="Proteomes" id="UP000747399"/>
    </source>
</evidence>
<feature type="region of interest" description="Disordered" evidence="2">
    <location>
        <begin position="278"/>
        <end position="334"/>
    </location>
</feature>
<keyword evidence="4" id="KW-1185">Reference proteome</keyword>
<reference evidence="3" key="1">
    <citation type="journal article" date="2021" name="Proc. Natl. Acad. Sci. U.S.A.">
        <title>Three genomes in the algal genus Volvox reveal the fate of a haploid sex-determining region after a transition to homothallism.</title>
        <authorList>
            <person name="Yamamoto K."/>
            <person name="Hamaji T."/>
            <person name="Kawai-Toyooka H."/>
            <person name="Matsuzaki R."/>
            <person name="Takahashi F."/>
            <person name="Nishimura Y."/>
            <person name="Kawachi M."/>
            <person name="Noguchi H."/>
            <person name="Minakuchi Y."/>
            <person name="Umen J.G."/>
            <person name="Toyoda A."/>
            <person name="Nozaki H."/>
        </authorList>
    </citation>
    <scope>NUCLEOTIDE SEQUENCE</scope>
    <source>
        <strain evidence="3">NIES-3780</strain>
    </source>
</reference>
<evidence type="ECO:0000256" key="1">
    <source>
        <dbReference type="SAM" id="Coils"/>
    </source>
</evidence>
<dbReference type="AlphaFoldDB" id="A0A8J4F9K8"/>
<evidence type="ECO:0000256" key="2">
    <source>
        <dbReference type="SAM" id="MobiDB-lite"/>
    </source>
</evidence>
<protein>
    <submittedName>
        <fullName evidence="3">Uncharacterized protein</fullName>
    </submittedName>
</protein>
<name>A0A8J4F9K8_9CHLO</name>
<dbReference type="EMBL" id="BNCO01000053">
    <property type="protein sequence ID" value="GIL62767.1"/>
    <property type="molecule type" value="Genomic_DNA"/>
</dbReference>
<feature type="compositionally biased region" description="Pro residues" evidence="2">
    <location>
        <begin position="409"/>
        <end position="419"/>
    </location>
</feature>
<feature type="non-terminal residue" evidence="3">
    <location>
        <position position="542"/>
    </location>
</feature>
<feature type="compositionally biased region" description="Low complexity" evidence="2">
    <location>
        <begin position="349"/>
        <end position="361"/>
    </location>
</feature>
<keyword evidence="1" id="KW-0175">Coiled coil</keyword>
<proteinExistence type="predicted"/>
<accession>A0A8J4F9K8</accession>
<gene>
    <name evidence="3" type="ORF">Vafri_16944</name>
</gene>
<evidence type="ECO:0000313" key="3">
    <source>
        <dbReference type="EMBL" id="GIL62767.1"/>
    </source>
</evidence>